<keyword evidence="4" id="KW-0238">DNA-binding</keyword>
<gene>
    <name evidence="7" type="ORF">NS226_14045</name>
</gene>
<keyword evidence="2" id="KW-0963">Cytoplasm</keyword>
<dbReference type="GO" id="GO:0006950">
    <property type="term" value="P:response to stress"/>
    <property type="evidence" value="ECO:0007669"/>
    <property type="project" value="TreeGrafter"/>
</dbReference>
<comment type="subcellular location">
    <subcellularLocation>
        <location evidence="1">Cytoplasm</location>
    </subcellularLocation>
</comment>
<name>A0A175R8S7_9HYPH</name>
<dbReference type="InterPro" id="IPR055166">
    <property type="entry name" value="Transc_reg_Sar_Rot_HTH"/>
</dbReference>
<dbReference type="RefSeq" id="WP_058635515.1">
    <property type="nucleotide sequence ID" value="NZ_LDPZ01000027.1"/>
</dbReference>
<protein>
    <submittedName>
        <fullName evidence="7">MarR family transcriptional regulator</fullName>
    </submittedName>
</protein>
<keyword evidence="5" id="KW-0804">Transcription</keyword>
<dbReference type="FunFam" id="1.10.10.10:FF:000163">
    <property type="entry name" value="MarR family transcriptional regulator"/>
    <property type="match status" value="1"/>
</dbReference>
<sequence length="154" mass="17171">MTRLERPIPLDDRLCFSLYGASMAVGRTYKPILDRLGLTYPQYLVLSVLWEGDGPSVSSIADRLDLEPSTVTPLVKRLEASGFVTRRRNPEDERQVTVSLTEAGRTMREESACLAQELLSASGMSLDRVMALNEEVRALRDALASTYGHQRRAV</sequence>
<dbReference type="Proteomes" id="UP000078272">
    <property type="component" value="Unassembled WGS sequence"/>
</dbReference>
<dbReference type="Gene3D" id="1.10.10.10">
    <property type="entry name" value="Winged helix-like DNA-binding domain superfamily/Winged helix DNA-binding domain"/>
    <property type="match status" value="1"/>
</dbReference>
<dbReference type="EMBL" id="LDPZ01000027">
    <property type="protein sequence ID" value="KTQ94206.1"/>
    <property type="molecule type" value="Genomic_DNA"/>
</dbReference>
<organism evidence="7 8">
    <name type="scientific">Aureimonas ureilytica</name>
    <dbReference type="NCBI Taxonomy" id="401562"/>
    <lineage>
        <taxon>Bacteria</taxon>
        <taxon>Pseudomonadati</taxon>
        <taxon>Pseudomonadota</taxon>
        <taxon>Alphaproteobacteria</taxon>
        <taxon>Hyphomicrobiales</taxon>
        <taxon>Aurantimonadaceae</taxon>
        <taxon>Aureimonas</taxon>
    </lineage>
</organism>
<dbReference type="SMART" id="SM00347">
    <property type="entry name" value="HTH_MARR"/>
    <property type="match status" value="1"/>
</dbReference>
<evidence type="ECO:0000256" key="1">
    <source>
        <dbReference type="ARBA" id="ARBA00004496"/>
    </source>
</evidence>
<dbReference type="SUPFAM" id="SSF46785">
    <property type="entry name" value="Winged helix' DNA-binding domain"/>
    <property type="match status" value="1"/>
</dbReference>
<keyword evidence="3" id="KW-0805">Transcription regulation</keyword>
<dbReference type="PRINTS" id="PR00598">
    <property type="entry name" value="HTHMARR"/>
</dbReference>
<dbReference type="InterPro" id="IPR000835">
    <property type="entry name" value="HTH_MarR-typ"/>
</dbReference>
<accession>A0A175R8S7</accession>
<dbReference type="Pfam" id="PF22381">
    <property type="entry name" value="Staph_reg_Sar_Rot"/>
    <property type="match status" value="1"/>
</dbReference>
<dbReference type="GO" id="GO:0003700">
    <property type="term" value="F:DNA-binding transcription factor activity"/>
    <property type="evidence" value="ECO:0007669"/>
    <property type="project" value="InterPro"/>
</dbReference>
<dbReference type="GO" id="GO:0005737">
    <property type="term" value="C:cytoplasm"/>
    <property type="evidence" value="ECO:0007669"/>
    <property type="project" value="UniProtKB-SubCell"/>
</dbReference>
<reference evidence="7 8" key="1">
    <citation type="journal article" date="2016" name="Front. Microbiol.">
        <title>Genomic Resource of Rice Seed Associated Bacteria.</title>
        <authorList>
            <person name="Midha S."/>
            <person name="Bansal K."/>
            <person name="Sharma S."/>
            <person name="Kumar N."/>
            <person name="Patil P.P."/>
            <person name="Chaudhry V."/>
            <person name="Patil P.B."/>
        </authorList>
    </citation>
    <scope>NUCLEOTIDE SEQUENCE [LARGE SCALE GENOMIC DNA]</scope>
    <source>
        <strain evidence="7 8">NS226</strain>
    </source>
</reference>
<feature type="domain" description="HTH marR-type" evidence="6">
    <location>
        <begin position="11"/>
        <end position="148"/>
    </location>
</feature>
<dbReference type="PROSITE" id="PS50995">
    <property type="entry name" value="HTH_MARR_2"/>
    <property type="match status" value="1"/>
</dbReference>
<dbReference type="STRING" id="401562.NS365_05955"/>
<dbReference type="InterPro" id="IPR036390">
    <property type="entry name" value="WH_DNA-bd_sf"/>
</dbReference>
<proteinExistence type="predicted"/>
<comment type="caution">
    <text evidence="7">The sequence shown here is derived from an EMBL/GenBank/DDBJ whole genome shotgun (WGS) entry which is preliminary data.</text>
</comment>
<evidence type="ECO:0000256" key="4">
    <source>
        <dbReference type="ARBA" id="ARBA00023125"/>
    </source>
</evidence>
<evidence type="ECO:0000256" key="3">
    <source>
        <dbReference type="ARBA" id="ARBA00023015"/>
    </source>
</evidence>
<dbReference type="PANTHER" id="PTHR33164">
    <property type="entry name" value="TRANSCRIPTIONAL REGULATOR, MARR FAMILY"/>
    <property type="match status" value="1"/>
</dbReference>
<dbReference type="InterPro" id="IPR036388">
    <property type="entry name" value="WH-like_DNA-bd_sf"/>
</dbReference>
<dbReference type="OrthoDB" id="9806864at2"/>
<dbReference type="AlphaFoldDB" id="A0A175R8S7"/>
<evidence type="ECO:0000256" key="5">
    <source>
        <dbReference type="ARBA" id="ARBA00023163"/>
    </source>
</evidence>
<evidence type="ECO:0000256" key="2">
    <source>
        <dbReference type="ARBA" id="ARBA00022490"/>
    </source>
</evidence>
<evidence type="ECO:0000313" key="8">
    <source>
        <dbReference type="Proteomes" id="UP000078272"/>
    </source>
</evidence>
<evidence type="ECO:0000313" key="7">
    <source>
        <dbReference type="EMBL" id="KTQ94206.1"/>
    </source>
</evidence>
<dbReference type="PANTHER" id="PTHR33164:SF5">
    <property type="entry name" value="ORGANIC HYDROPEROXIDE RESISTANCE TRANSCRIPTIONAL REGULATOR"/>
    <property type="match status" value="1"/>
</dbReference>
<evidence type="ECO:0000259" key="6">
    <source>
        <dbReference type="PROSITE" id="PS50995"/>
    </source>
</evidence>
<dbReference type="GO" id="GO:0003677">
    <property type="term" value="F:DNA binding"/>
    <property type="evidence" value="ECO:0007669"/>
    <property type="project" value="UniProtKB-KW"/>
</dbReference>
<dbReference type="InterPro" id="IPR039422">
    <property type="entry name" value="MarR/SlyA-like"/>
</dbReference>
<dbReference type="PATRIC" id="fig|401562.3.peg.2424"/>